<sequence>MFTSVAAILFFDRLAPNIAARKPNRPRLLLEAERETMTLDQLLKPSRQSLRATMSKNRRSEITLLPTPPGLGSSRDITVPTPDPPKSSASGHSVRLAQGWLFGTRVGAELPKQTV</sequence>
<proteinExistence type="predicted"/>
<dbReference type="Proteomes" id="UP000242814">
    <property type="component" value="Unassembled WGS sequence"/>
</dbReference>
<protein>
    <submittedName>
        <fullName evidence="2">Uncharacterized protein</fullName>
    </submittedName>
</protein>
<gene>
    <name evidence="2" type="ORF">ACO22_03084</name>
</gene>
<reference evidence="2 3" key="1">
    <citation type="submission" date="2016-06" db="EMBL/GenBank/DDBJ databases">
        <authorList>
            <person name="Kjaerup R.B."/>
            <person name="Dalgaard T.S."/>
            <person name="Juul-Madsen H.R."/>
        </authorList>
    </citation>
    <scope>NUCLEOTIDE SEQUENCE [LARGE SCALE GENOMIC DNA]</scope>
    <source>
        <strain evidence="2 3">Pb300</strain>
    </source>
</reference>
<dbReference type="EMBL" id="LZYO01000102">
    <property type="protein sequence ID" value="ODH34485.1"/>
    <property type="molecule type" value="Genomic_DNA"/>
</dbReference>
<dbReference type="AlphaFoldDB" id="A0A1D2JH51"/>
<organism evidence="2 3">
    <name type="scientific">Paracoccidioides brasiliensis</name>
    <dbReference type="NCBI Taxonomy" id="121759"/>
    <lineage>
        <taxon>Eukaryota</taxon>
        <taxon>Fungi</taxon>
        <taxon>Dikarya</taxon>
        <taxon>Ascomycota</taxon>
        <taxon>Pezizomycotina</taxon>
        <taxon>Eurotiomycetes</taxon>
        <taxon>Eurotiomycetidae</taxon>
        <taxon>Onygenales</taxon>
        <taxon>Ajellomycetaceae</taxon>
        <taxon>Paracoccidioides</taxon>
    </lineage>
</organism>
<name>A0A1D2JH51_PARBR</name>
<comment type="caution">
    <text evidence="2">The sequence shown here is derived from an EMBL/GenBank/DDBJ whole genome shotgun (WGS) entry which is preliminary data.</text>
</comment>
<accession>A0A1D2JH51</accession>
<dbReference type="VEuPathDB" id="FungiDB:PADG_12114"/>
<evidence type="ECO:0000313" key="3">
    <source>
        <dbReference type="Proteomes" id="UP000242814"/>
    </source>
</evidence>
<feature type="region of interest" description="Disordered" evidence="1">
    <location>
        <begin position="50"/>
        <end position="93"/>
    </location>
</feature>
<evidence type="ECO:0000313" key="2">
    <source>
        <dbReference type="EMBL" id="ODH34485.1"/>
    </source>
</evidence>
<evidence type="ECO:0000256" key="1">
    <source>
        <dbReference type="SAM" id="MobiDB-lite"/>
    </source>
</evidence>